<organism evidence="4 5">
    <name type="scientific">Actinomadura viridis</name>
    <dbReference type="NCBI Taxonomy" id="58110"/>
    <lineage>
        <taxon>Bacteria</taxon>
        <taxon>Bacillati</taxon>
        <taxon>Actinomycetota</taxon>
        <taxon>Actinomycetes</taxon>
        <taxon>Streptosporangiales</taxon>
        <taxon>Thermomonosporaceae</taxon>
        <taxon>Actinomadura</taxon>
    </lineage>
</organism>
<evidence type="ECO:0000256" key="1">
    <source>
        <dbReference type="ARBA" id="ARBA00023015"/>
    </source>
</evidence>
<dbReference type="RefSeq" id="WP_197010319.1">
    <property type="nucleotide sequence ID" value="NZ_BAABES010000006.1"/>
</dbReference>
<reference evidence="4" key="1">
    <citation type="submission" date="2020-11" db="EMBL/GenBank/DDBJ databases">
        <title>Sequencing the genomes of 1000 actinobacteria strains.</title>
        <authorList>
            <person name="Klenk H.-P."/>
        </authorList>
    </citation>
    <scope>NUCLEOTIDE SEQUENCE</scope>
    <source>
        <strain evidence="4">DSM 43175</strain>
    </source>
</reference>
<accession>A0A931DFQ4</accession>
<dbReference type="InterPro" id="IPR027383">
    <property type="entry name" value="Znf_put"/>
</dbReference>
<keyword evidence="5" id="KW-1185">Reference proteome</keyword>
<evidence type="ECO:0000256" key="2">
    <source>
        <dbReference type="ARBA" id="ARBA00023163"/>
    </source>
</evidence>
<dbReference type="InterPro" id="IPR041916">
    <property type="entry name" value="Anti_sigma_zinc_sf"/>
</dbReference>
<dbReference type="EMBL" id="JADOUA010000001">
    <property type="protein sequence ID" value="MBG6087462.1"/>
    <property type="molecule type" value="Genomic_DNA"/>
</dbReference>
<protein>
    <submittedName>
        <fullName evidence="4">Anti-sigma factor RsiW</fullName>
    </submittedName>
</protein>
<comment type="caution">
    <text evidence="4">The sequence shown here is derived from an EMBL/GenBank/DDBJ whole genome shotgun (WGS) entry which is preliminary data.</text>
</comment>
<dbReference type="Pfam" id="PF13490">
    <property type="entry name" value="zf-HC2"/>
    <property type="match status" value="1"/>
</dbReference>
<evidence type="ECO:0000313" key="5">
    <source>
        <dbReference type="Proteomes" id="UP000614047"/>
    </source>
</evidence>
<evidence type="ECO:0000313" key="4">
    <source>
        <dbReference type="EMBL" id="MBG6087462.1"/>
    </source>
</evidence>
<keyword evidence="2" id="KW-0804">Transcription</keyword>
<sequence length="62" mass="6424">MSSEAEHTDVGAYALGLLDGDDRSAFEAHLPHCGSCAAELREMAGAARALSELKDLPGVRPG</sequence>
<evidence type="ECO:0000259" key="3">
    <source>
        <dbReference type="Pfam" id="PF13490"/>
    </source>
</evidence>
<gene>
    <name evidence="4" type="ORF">IW256_001575</name>
</gene>
<keyword evidence="1" id="KW-0805">Transcription regulation</keyword>
<feature type="domain" description="Putative zinc-finger" evidence="3">
    <location>
        <begin position="10"/>
        <end position="37"/>
    </location>
</feature>
<proteinExistence type="predicted"/>
<dbReference type="Proteomes" id="UP000614047">
    <property type="component" value="Unassembled WGS sequence"/>
</dbReference>
<dbReference type="Gene3D" id="1.10.10.1320">
    <property type="entry name" value="Anti-sigma factor, zinc-finger domain"/>
    <property type="match status" value="1"/>
</dbReference>
<dbReference type="AlphaFoldDB" id="A0A931DFQ4"/>
<name>A0A931DFQ4_9ACTN</name>